<organism evidence="2 3">
    <name type="scientific">Nocardioides flavus</name>
    <name type="common">ex Wang et al. 2016</name>
    <dbReference type="NCBI Taxonomy" id="2058780"/>
    <lineage>
        <taxon>Bacteria</taxon>
        <taxon>Bacillati</taxon>
        <taxon>Actinomycetota</taxon>
        <taxon>Actinomycetes</taxon>
        <taxon>Propionibacteriales</taxon>
        <taxon>Nocardioidaceae</taxon>
        <taxon>Nocardioides</taxon>
    </lineage>
</organism>
<accession>A0ABQ3HPH0</accession>
<gene>
    <name evidence="2" type="ORF">GCM10011376_32410</name>
</gene>
<dbReference type="Gene3D" id="1.20.120.450">
    <property type="entry name" value="dinb family like domain"/>
    <property type="match status" value="1"/>
</dbReference>
<dbReference type="EMBL" id="BNAD01000012">
    <property type="protein sequence ID" value="GHE18631.1"/>
    <property type="molecule type" value="Genomic_DNA"/>
</dbReference>
<dbReference type="InterPro" id="IPR024344">
    <property type="entry name" value="MDMPI_metal-binding"/>
</dbReference>
<dbReference type="InterPro" id="IPR034660">
    <property type="entry name" value="DinB/YfiT-like"/>
</dbReference>
<dbReference type="Proteomes" id="UP000597341">
    <property type="component" value="Unassembled WGS sequence"/>
</dbReference>
<comment type="caution">
    <text evidence="2">The sequence shown here is derived from an EMBL/GenBank/DDBJ whole genome shotgun (WGS) entry which is preliminary data.</text>
</comment>
<reference evidence="3" key="1">
    <citation type="journal article" date="2019" name="Int. J. Syst. Evol. Microbiol.">
        <title>The Global Catalogue of Microorganisms (GCM) 10K type strain sequencing project: providing services to taxonomists for standard genome sequencing and annotation.</title>
        <authorList>
            <consortium name="The Broad Institute Genomics Platform"/>
            <consortium name="The Broad Institute Genome Sequencing Center for Infectious Disease"/>
            <person name="Wu L."/>
            <person name="Ma J."/>
        </authorList>
    </citation>
    <scope>NUCLEOTIDE SEQUENCE [LARGE SCALE GENOMIC DNA]</scope>
    <source>
        <strain evidence="3">CGMCC 1.12791</strain>
    </source>
</reference>
<name>A0ABQ3HPH0_9ACTN</name>
<dbReference type="Pfam" id="PF11716">
    <property type="entry name" value="MDMPI_N"/>
    <property type="match status" value="1"/>
</dbReference>
<evidence type="ECO:0000259" key="1">
    <source>
        <dbReference type="Pfam" id="PF11716"/>
    </source>
</evidence>
<dbReference type="SUPFAM" id="SSF109854">
    <property type="entry name" value="DinB/YfiT-like putative metalloenzymes"/>
    <property type="match status" value="1"/>
</dbReference>
<proteinExistence type="predicted"/>
<sequence length="223" mass="23907">MTTAPTLPDLVRRERTAFVDTLEQLDAEQWLAQTLCSQWRVVDVAAHLAWAPVLGPVAGATAMLRHGFSMNRMIAASAVEWSRRGRDAILNQLRDNAHTGARPIGMPPVAALADAVVHGLDVRRPLGLSRPIPAAALAPVAHFSLRTRWPMNVVVGGSARRRVAGVRLVATDTDWSYGEGPEVRGSAEALLLLLYGRRPAPGELNGPGADMVAQRLAAVRGTP</sequence>
<evidence type="ECO:0000313" key="2">
    <source>
        <dbReference type="EMBL" id="GHE18631.1"/>
    </source>
</evidence>
<dbReference type="RefSeq" id="WP_191280533.1">
    <property type="nucleotide sequence ID" value="NZ_BNAD01000012.1"/>
</dbReference>
<dbReference type="InterPro" id="IPR017517">
    <property type="entry name" value="Maleyloyr_isom"/>
</dbReference>
<evidence type="ECO:0000313" key="3">
    <source>
        <dbReference type="Proteomes" id="UP000597341"/>
    </source>
</evidence>
<dbReference type="NCBIfam" id="TIGR03083">
    <property type="entry name" value="maleylpyruvate isomerase family mycothiol-dependent enzyme"/>
    <property type="match status" value="1"/>
</dbReference>
<feature type="domain" description="Mycothiol-dependent maleylpyruvate isomerase metal-binding" evidence="1">
    <location>
        <begin position="11"/>
        <end position="98"/>
    </location>
</feature>
<keyword evidence="3" id="KW-1185">Reference proteome</keyword>
<protein>
    <recommendedName>
        <fullName evidence="1">Mycothiol-dependent maleylpyruvate isomerase metal-binding domain-containing protein</fullName>
    </recommendedName>
</protein>